<comment type="caution">
    <text evidence="20">The sequence shown here is derived from an EMBL/GenBank/DDBJ whole genome shotgun (WGS) entry which is preliminary data.</text>
</comment>
<dbReference type="CDD" id="cd18023">
    <property type="entry name" value="DEXHc_HFM1"/>
    <property type="match status" value="1"/>
</dbReference>
<evidence type="ECO:0000256" key="4">
    <source>
        <dbReference type="ARBA" id="ARBA00022741"/>
    </source>
</evidence>
<sequence length="1532" mass="172342">MFEPEDYTMTLDSLFFERPVVQKVTPLCNDQGSWQLAPAPSISEIPATQDLQNEIKSLWSSGSTERPKKFIPPLKKTTERENSFQEKCNLQNDEIYEIGLEATSINCQQILRNESSDTQLQQDSAQLLDLRTLHPSSRNHLANNQLRKSLFKTPQPQILKSFVNTSSETSEPSDSSNVTLSEFIDDEFVKTVENIKSPLHGSGLELFSTCDSATAKYRQTTKTAHVLPLTPQPLNVQGVSSKGSGVLRPVTEIPAQFRSVFKEFPYFNYIQSGALDELLYTNRNFVICAPTGSGKTVLFELAIIRLLMEVPPPWSNIKAVYMAPIKALCSQRYDDWKPKFGPLGLNCKELTGDTEMDDFFEIQDAQLIMTTPEKWDSMTRKWRDNCLVQLVRLFLIDEVHVVKDPTRGATLEVVVSRMKTMHSSLSCGSDNPDSKVPMRFVAVSATIPNITDISDWLSDGTEPATCLEMDETHRPVKLRKVVLGFPCSGNQTEFKFDLSLNYKMASIIQTYSDQKPTLVFCATRKGVQQSGSVLAKDAKFIMSIEHKQRLQKCANSLQDSKLRDLVMYGVGFHHAGMDVSDRKKIESVFTLGDLPVLFTTSTLAMGVNLPAHLVVIKSTMHYIGGMFQEYSETDILQMIGRAGRPQFDTTATAVIMTRLQTKEKYTHLVSGADTIESSLHKHLVEHLNAEIVLHTISNVKVALDWIRSTFLYIRALKNPSHYGFPPGLDRAGIEAKLQELCLKNLNALSSIGLITMDEDINFKPTETGKLMARYCIAYDTMKQFTLVPGTGTLSDLLTLISKSKEFSDVQLRVNEKRTLNTLNKDKNRITIRFPIDGKIKNNEMKVNCLIQAQLGCMAVQDFGLTQDTGRIFRNGTRLTKCLSEFFAQHAKKNFSALLNSLILAKCFRSRLWENSPFVSKQLEKIGVTLSTAMVNAGLTAFQKIEETNARELEMIVNRHPPFGNQIREAVIHLPKYEVSVEQIARYNASIAEIIVTVNLTNYEQLRIKRTAPDNHYVTLLIGDCDNEVVFQQKLTDSLLLKSGSWSKKIEVTRALKGEELSVNLISSEYVGLDIQQKYSAFYSGPKRFGTHANMWEKPQSEHLQVTTQSAETSVVRTPRSSKEITCPDPAKRQCNHYCKNKEQCGHECCKVGVPVLHKSVTQPQSNFSSYLRDLKSRNETLAVTPVKRLKMKMSEDVDAVDLQQFSYTRKTPVASVARRERMPTGLPTQADKWEALDDFATPQQLGNVDYYGEDNENQSCSYPNWNVMEYEDQIPVPSTAASKSKNNYRGHCIDYHNWNITVPEDQLPALDTAKSEKFSVWNKSINGNLRNPTLGTQNKAAMNFVKQSMSDADESGYLSSDTLNVTFDLGVDDWDDFDDESLVHASNVTTAEIPKPKPERPEGFSSTLFSKVAQAKPALEEFHRSGTYRQVTTSKDSSAVQTSYSSSVSYLPPDFRRFSNETTKCYTEMYGNKPASSYSRENETKLSTSNGMFDFFTKQSNVKSALEVTGRHEEADESNDVNAFLGIFDGIF</sequence>
<dbReference type="Pfam" id="PF00271">
    <property type="entry name" value="Helicase_C"/>
    <property type="match status" value="1"/>
</dbReference>
<keyword evidence="6" id="KW-0378">Hydrolase</keyword>
<dbReference type="FunFam" id="3.40.50.300:FF:000950">
    <property type="entry name" value="probable ATP-dependent DNA helicase HFM1"/>
    <property type="match status" value="1"/>
</dbReference>
<dbReference type="InterPro" id="IPR001650">
    <property type="entry name" value="Helicase_C-like"/>
</dbReference>
<keyword evidence="8" id="KW-0862">Zinc</keyword>
<dbReference type="SUPFAM" id="SSF46785">
    <property type="entry name" value="Winged helix' DNA-binding domain"/>
    <property type="match status" value="1"/>
</dbReference>
<keyword evidence="11" id="KW-0469">Meiosis</keyword>
<dbReference type="SUPFAM" id="SSF158702">
    <property type="entry name" value="Sec63 N-terminal domain-like"/>
    <property type="match status" value="1"/>
</dbReference>
<dbReference type="EC" id="5.6.2.4" evidence="13"/>
<dbReference type="InterPro" id="IPR014001">
    <property type="entry name" value="Helicase_ATP-bd"/>
</dbReference>
<dbReference type="PANTHER" id="PTHR47835">
    <property type="entry name" value="HFM1, ATP DEPENDENT DNA HELICASE HOMOLOG"/>
    <property type="match status" value="1"/>
</dbReference>
<evidence type="ECO:0000256" key="10">
    <source>
        <dbReference type="ARBA" id="ARBA00023235"/>
    </source>
</evidence>
<dbReference type="InterPro" id="IPR036388">
    <property type="entry name" value="WH-like_DNA-bd_sf"/>
</dbReference>
<feature type="domain" description="Helicase ATP-binding" evidence="18">
    <location>
        <begin position="276"/>
        <end position="465"/>
    </location>
</feature>
<dbReference type="SMART" id="SM00487">
    <property type="entry name" value="DEXDc"/>
    <property type="match status" value="1"/>
</dbReference>
<dbReference type="InterPro" id="IPR052247">
    <property type="entry name" value="Meiotic_Crossover_Helicase"/>
</dbReference>
<dbReference type="GO" id="GO:0016787">
    <property type="term" value="F:hydrolase activity"/>
    <property type="evidence" value="ECO:0007669"/>
    <property type="project" value="UniProtKB-KW"/>
</dbReference>
<keyword evidence="9" id="KW-0067">ATP-binding</keyword>
<dbReference type="GO" id="GO:0005524">
    <property type="term" value="F:ATP binding"/>
    <property type="evidence" value="ECO:0007669"/>
    <property type="project" value="UniProtKB-KW"/>
</dbReference>
<evidence type="ECO:0000259" key="18">
    <source>
        <dbReference type="PROSITE" id="PS51192"/>
    </source>
</evidence>
<evidence type="ECO:0000256" key="5">
    <source>
        <dbReference type="ARBA" id="ARBA00022771"/>
    </source>
</evidence>
<comment type="catalytic activity">
    <reaction evidence="12">
        <text>Couples ATP hydrolysis with the unwinding of duplex DNA by translocating in the 3'-5' direction.</text>
        <dbReference type="EC" id="5.6.2.4"/>
    </reaction>
</comment>
<evidence type="ECO:0000313" key="20">
    <source>
        <dbReference type="EMBL" id="KAK1164174.1"/>
    </source>
</evidence>
<dbReference type="InterPro" id="IPR004179">
    <property type="entry name" value="Sec63-dom"/>
</dbReference>
<dbReference type="Gene3D" id="3.40.50.300">
    <property type="entry name" value="P-loop containing nucleotide triphosphate hydrolases"/>
    <property type="match status" value="2"/>
</dbReference>
<dbReference type="SMART" id="SM00973">
    <property type="entry name" value="Sec63"/>
    <property type="match status" value="1"/>
</dbReference>
<dbReference type="Pfam" id="PF23445">
    <property type="entry name" value="WHD_SNRNP200"/>
    <property type="match status" value="1"/>
</dbReference>
<keyword evidence="5" id="KW-0863">Zinc-finger</keyword>
<dbReference type="InterPro" id="IPR011545">
    <property type="entry name" value="DEAD/DEAH_box_helicase_dom"/>
</dbReference>
<dbReference type="EMBL" id="JAGXEW010000014">
    <property type="protein sequence ID" value="KAK1164174.1"/>
    <property type="molecule type" value="Genomic_DNA"/>
</dbReference>
<dbReference type="PROSITE" id="PS51192">
    <property type="entry name" value="HELICASE_ATP_BIND_1"/>
    <property type="match status" value="1"/>
</dbReference>
<evidence type="ECO:0000256" key="8">
    <source>
        <dbReference type="ARBA" id="ARBA00022833"/>
    </source>
</evidence>
<evidence type="ECO:0000256" key="6">
    <source>
        <dbReference type="ARBA" id="ARBA00022801"/>
    </source>
</evidence>
<dbReference type="FunFam" id="3.40.50.300:FF:001076">
    <property type="entry name" value="ATP-dependent DNA helicase MER3"/>
    <property type="match status" value="1"/>
</dbReference>
<feature type="domain" description="Helicase C-terminal" evidence="19">
    <location>
        <begin position="506"/>
        <end position="707"/>
    </location>
</feature>
<evidence type="ECO:0000256" key="2">
    <source>
        <dbReference type="ARBA" id="ARBA00010140"/>
    </source>
</evidence>
<dbReference type="InterPro" id="IPR057842">
    <property type="entry name" value="WH_MER3"/>
</dbReference>
<protein>
    <recommendedName>
        <fullName evidence="16">Probable ATP-dependent DNA helicase HFM1</fullName>
        <ecNumber evidence="13">5.6.2.4</ecNumber>
    </recommendedName>
    <alternativeName>
        <fullName evidence="17">DNA 3'-5' helicase HFM1</fullName>
    </alternativeName>
</protein>
<dbReference type="PANTHER" id="PTHR47835:SF3">
    <property type="entry name" value="HELICASE FOR MEIOSIS 1"/>
    <property type="match status" value="1"/>
</dbReference>
<dbReference type="SUPFAM" id="SSF52540">
    <property type="entry name" value="P-loop containing nucleoside triphosphate hydrolases"/>
    <property type="match status" value="1"/>
</dbReference>
<evidence type="ECO:0000256" key="12">
    <source>
        <dbReference type="ARBA" id="ARBA00034617"/>
    </source>
</evidence>
<evidence type="ECO:0000256" key="7">
    <source>
        <dbReference type="ARBA" id="ARBA00022806"/>
    </source>
</evidence>
<keyword evidence="7 20" id="KW-0347">Helicase</keyword>
<dbReference type="SMART" id="SM00490">
    <property type="entry name" value="HELICc"/>
    <property type="match status" value="1"/>
</dbReference>
<dbReference type="GO" id="GO:0008270">
    <property type="term" value="F:zinc ion binding"/>
    <property type="evidence" value="ECO:0007669"/>
    <property type="project" value="UniProtKB-KW"/>
</dbReference>
<evidence type="ECO:0000256" key="17">
    <source>
        <dbReference type="ARBA" id="ARBA00093665"/>
    </source>
</evidence>
<evidence type="ECO:0000259" key="19">
    <source>
        <dbReference type="PROSITE" id="PS51194"/>
    </source>
</evidence>
<dbReference type="InterPro" id="IPR036390">
    <property type="entry name" value="WH_DNA-bd_sf"/>
</dbReference>
<dbReference type="CDD" id="cd18795">
    <property type="entry name" value="SF2_C_Ski2"/>
    <property type="match status" value="1"/>
</dbReference>
<evidence type="ECO:0000256" key="16">
    <source>
        <dbReference type="ARBA" id="ARBA00071159"/>
    </source>
</evidence>
<evidence type="ECO:0000256" key="3">
    <source>
        <dbReference type="ARBA" id="ARBA00022723"/>
    </source>
</evidence>
<reference evidence="20" key="1">
    <citation type="submission" date="2022-02" db="EMBL/GenBank/DDBJ databases">
        <title>Atlantic sturgeon de novo genome assembly.</title>
        <authorList>
            <person name="Stock M."/>
            <person name="Klopp C."/>
            <person name="Guiguen Y."/>
            <person name="Cabau C."/>
            <person name="Parinello H."/>
            <person name="Santidrian Yebra-Pimentel E."/>
            <person name="Kuhl H."/>
            <person name="Dirks R.P."/>
            <person name="Guessner J."/>
            <person name="Wuertz S."/>
            <person name="Du K."/>
            <person name="Schartl M."/>
        </authorList>
    </citation>
    <scope>NUCLEOTIDE SEQUENCE</scope>
    <source>
        <strain evidence="20">STURGEONOMICS-FGT-2020</strain>
        <tissue evidence="20">Whole blood</tissue>
    </source>
</reference>
<name>A0AAD8D5U6_ACIOX</name>
<keyword evidence="4" id="KW-0547">Nucleotide-binding</keyword>
<evidence type="ECO:0000256" key="1">
    <source>
        <dbReference type="ARBA" id="ARBA00001947"/>
    </source>
</evidence>
<dbReference type="Pfam" id="PF00270">
    <property type="entry name" value="DEAD"/>
    <property type="match status" value="1"/>
</dbReference>
<evidence type="ECO:0000256" key="15">
    <source>
        <dbReference type="ARBA" id="ARBA00059912"/>
    </source>
</evidence>
<dbReference type="Pfam" id="PF02889">
    <property type="entry name" value="Sec63"/>
    <property type="match status" value="1"/>
</dbReference>
<dbReference type="FunFam" id="1.10.3380.10:FF:000006">
    <property type="entry name" value="probable ATP-dependent DNA helicase HFM1 isoform X1"/>
    <property type="match status" value="1"/>
</dbReference>
<dbReference type="FunFam" id="1.10.10.10:FF:000012">
    <property type="entry name" value="U5 small nuclear ribonucleoprotein helicase"/>
    <property type="match status" value="1"/>
</dbReference>
<dbReference type="Proteomes" id="UP001230051">
    <property type="component" value="Unassembled WGS sequence"/>
</dbReference>
<dbReference type="GO" id="GO:0007131">
    <property type="term" value="P:reciprocal meiotic recombination"/>
    <property type="evidence" value="ECO:0007669"/>
    <property type="project" value="UniProtKB-ARBA"/>
</dbReference>
<evidence type="ECO:0000313" key="21">
    <source>
        <dbReference type="Proteomes" id="UP001230051"/>
    </source>
</evidence>
<keyword evidence="10" id="KW-0413">Isomerase</keyword>
<dbReference type="Gene3D" id="1.10.10.10">
    <property type="entry name" value="Winged helix-like DNA-binding domain superfamily/Winged helix DNA-binding domain"/>
    <property type="match status" value="1"/>
</dbReference>
<comment type="cofactor">
    <cofactor evidence="1">
        <name>Zn(2+)</name>
        <dbReference type="ChEBI" id="CHEBI:29105"/>
    </cofactor>
</comment>
<dbReference type="InterPro" id="IPR027417">
    <property type="entry name" value="P-loop_NTPase"/>
</dbReference>
<evidence type="ECO:0000256" key="14">
    <source>
        <dbReference type="ARBA" id="ARBA00048988"/>
    </source>
</evidence>
<evidence type="ECO:0000256" key="13">
    <source>
        <dbReference type="ARBA" id="ARBA00034808"/>
    </source>
</evidence>
<comment type="catalytic activity">
    <reaction evidence="14">
        <text>ATP + H2O = ADP + phosphate + H(+)</text>
        <dbReference type="Rhea" id="RHEA:13065"/>
        <dbReference type="ChEBI" id="CHEBI:15377"/>
        <dbReference type="ChEBI" id="CHEBI:15378"/>
        <dbReference type="ChEBI" id="CHEBI:30616"/>
        <dbReference type="ChEBI" id="CHEBI:43474"/>
        <dbReference type="ChEBI" id="CHEBI:456216"/>
        <dbReference type="EC" id="5.6.2.4"/>
    </reaction>
</comment>
<evidence type="ECO:0000256" key="9">
    <source>
        <dbReference type="ARBA" id="ARBA00022840"/>
    </source>
</evidence>
<gene>
    <name evidence="20" type="primary">HFM1</name>
    <name evidence="20" type="ORF">AOXY_G16190</name>
</gene>
<dbReference type="PROSITE" id="PS51194">
    <property type="entry name" value="HELICASE_CTER"/>
    <property type="match status" value="1"/>
</dbReference>
<accession>A0AAD8D5U6</accession>
<dbReference type="GO" id="GO:0043138">
    <property type="term" value="F:3'-5' DNA helicase activity"/>
    <property type="evidence" value="ECO:0007669"/>
    <property type="project" value="UniProtKB-EC"/>
</dbReference>
<organism evidence="20 21">
    <name type="scientific">Acipenser oxyrinchus oxyrinchus</name>
    <dbReference type="NCBI Taxonomy" id="40147"/>
    <lineage>
        <taxon>Eukaryota</taxon>
        <taxon>Metazoa</taxon>
        <taxon>Chordata</taxon>
        <taxon>Craniata</taxon>
        <taxon>Vertebrata</taxon>
        <taxon>Euteleostomi</taxon>
        <taxon>Actinopterygii</taxon>
        <taxon>Chondrostei</taxon>
        <taxon>Acipenseriformes</taxon>
        <taxon>Acipenseridae</taxon>
        <taxon>Acipenser</taxon>
    </lineage>
</organism>
<keyword evidence="3" id="KW-0479">Metal-binding</keyword>
<keyword evidence="21" id="KW-1185">Reference proteome</keyword>
<dbReference type="GO" id="GO:0003676">
    <property type="term" value="F:nucleic acid binding"/>
    <property type="evidence" value="ECO:0007669"/>
    <property type="project" value="InterPro"/>
</dbReference>
<comment type="similarity">
    <text evidence="2">Belongs to the helicase family. SKI2 subfamily.</text>
</comment>
<evidence type="ECO:0000256" key="11">
    <source>
        <dbReference type="ARBA" id="ARBA00023254"/>
    </source>
</evidence>
<dbReference type="Gene3D" id="1.10.3380.10">
    <property type="entry name" value="Sec63 N-terminal domain-like domain"/>
    <property type="match status" value="1"/>
</dbReference>
<proteinExistence type="inferred from homology"/>
<comment type="function">
    <text evidence="15">Required for crossover formation and complete synapsis of homologous chromosomes during meiosis.</text>
</comment>